<dbReference type="InterPro" id="IPR037919">
    <property type="entry name" value="OGT"/>
</dbReference>
<evidence type="ECO:0000256" key="1">
    <source>
        <dbReference type="PROSITE-ProRule" id="PRU00339"/>
    </source>
</evidence>
<dbReference type="InterPro" id="IPR036779">
    <property type="entry name" value="LysM_dom_sf"/>
</dbReference>
<dbReference type="InterPro" id="IPR011990">
    <property type="entry name" value="TPR-like_helical_dom_sf"/>
</dbReference>
<gene>
    <name evidence="4" type="ORF">A3A87_05890</name>
</gene>
<dbReference type="PROSITE" id="PS50005">
    <property type="entry name" value="TPR"/>
    <property type="match status" value="1"/>
</dbReference>
<dbReference type="InterPro" id="IPR019734">
    <property type="entry name" value="TPR_rpt"/>
</dbReference>
<dbReference type="GO" id="GO:0097363">
    <property type="term" value="F:protein O-acetylglucosaminyltransferase activity"/>
    <property type="evidence" value="ECO:0007669"/>
    <property type="project" value="TreeGrafter"/>
</dbReference>
<dbReference type="EMBL" id="MFTC01000044">
    <property type="protein sequence ID" value="OGI51297.1"/>
    <property type="molecule type" value="Genomic_DNA"/>
</dbReference>
<dbReference type="Pfam" id="PF14559">
    <property type="entry name" value="TPR_19"/>
    <property type="match status" value="1"/>
</dbReference>
<feature type="compositionally biased region" description="Basic and acidic residues" evidence="2">
    <location>
        <begin position="68"/>
        <end position="85"/>
    </location>
</feature>
<feature type="region of interest" description="Disordered" evidence="2">
    <location>
        <begin position="60"/>
        <end position="136"/>
    </location>
</feature>
<evidence type="ECO:0000313" key="4">
    <source>
        <dbReference type="EMBL" id="OGI51297.1"/>
    </source>
</evidence>
<protein>
    <recommendedName>
        <fullName evidence="3">LysM domain-containing protein</fullName>
    </recommendedName>
</protein>
<reference evidence="4 5" key="1">
    <citation type="journal article" date="2016" name="Nat. Commun.">
        <title>Thousands of microbial genomes shed light on interconnected biogeochemical processes in an aquifer system.</title>
        <authorList>
            <person name="Anantharaman K."/>
            <person name="Brown C.T."/>
            <person name="Hug L.A."/>
            <person name="Sharon I."/>
            <person name="Castelle C.J."/>
            <person name="Probst A.J."/>
            <person name="Thomas B.C."/>
            <person name="Singh A."/>
            <person name="Wilkins M.J."/>
            <person name="Karaoz U."/>
            <person name="Brodie E.L."/>
            <person name="Williams K.H."/>
            <person name="Hubbard S.S."/>
            <person name="Banfield J.F."/>
        </authorList>
    </citation>
    <scope>NUCLEOTIDE SEQUENCE [LARGE SCALE GENOMIC DNA]</scope>
</reference>
<dbReference type="PROSITE" id="PS51782">
    <property type="entry name" value="LYSM"/>
    <property type="match status" value="1"/>
</dbReference>
<accession>A0A1F6U1Q6</accession>
<dbReference type="Proteomes" id="UP000179037">
    <property type="component" value="Unassembled WGS sequence"/>
</dbReference>
<dbReference type="Pfam" id="PF01476">
    <property type="entry name" value="LysM"/>
    <property type="match status" value="1"/>
</dbReference>
<dbReference type="SUPFAM" id="SSF54106">
    <property type="entry name" value="LysM domain"/>
    <property type="match status" value="1"/>
</dbReference>
<dbReference type="SMART" id="SM00257">
    <property type="entry name" value="LysM"/>
    <property type="match status" value="1"/>
</dbReference>
<dbReference type="PANTHER" id="PTHR44366">
    <property type="entry name" value="UDP-N-ACETYLGLUCOSAMINE--PEPTIDE N-ACETYLGLUCOSAMINYLTRANSFERASE 110 KDA SUBUNIT"/>
    <property type="match status" value="1"/>
</dbReference>
<keyword evidence="1" id="KW-0802">TPR repeat</keyword>
<comment type="caution">
    <text evidence="4">The sequence shown here is derived from an EMBL/GenBank/DDBJ whole genome shotgun (WGS) entry which is preliminary data.</text>
</comment>
<dbReference type="AlphaFoldDB" id="A0A1F6U1Q6"/>
<dbReference type="SMART" id="SM00028">
    <property type="entry name" value="TPR"/>
    <property type="match status" value="3"/>
</dbReference>
<dbReference type="CDD" id="cd00118">
    <property type="entry name" value="LysM"/>
    <property type="match status" value="1"/>
</dbReference>
<dbReference type="SUPFAM" id="SSF48452">
    <property type="entry name" value="TPR-like"/>
    <property type="match status" value="1"/>
</dbReference>
<evidence type="ECO:0000313" key="5">
    <source>
        <dbReference type="Proteomes" id="UP000179037"/>
    </source>
</evidence>
<sequence>MPPAKSKAAAAEAGYWTVSRGETLYSISTQTGVDPWNLSNWNKLGRGHVIHSGQRLRLTAPATTAAKAETRQAKEEKASPAEKQKTIVASTGTPSEQKSESKATPATAPSSREIQTGNAVMDKKIKPLSSDEKAESEYRRAADLLQKGRMADAEKHLKSALNANEAHTPARELLAGLMLQQGHWREAQQLLEQGVAKLPAYYPFAQLLARIYVEHGADQKALTVMEASRRAGAENPDYVAFLAALYQRAGKHAEAVKTYSEAVTLNPQEGRWWLGMGISLEAGQDWNAAAAAYQRAIESGLLEDNLLKYARQRLAVVKAK</sequence>
<dbReference type="Gene3D" id="3.10.350.10">
    <property type="entry name" value="LysM domain"/>
    <property type="match status" value="1"/>
</dbReference>
<feature type="compositionally biased region" description="Basic and acidic residues" evidence="2">
    <location>
        <begin position="121"/>
        <end position="136"/>
    </location>
</feature>
<evidence type="ECO:0000256" key="2">
    <source>
        <dbReference type="SAM" id="MobiDB-lite"/>
    </source>
</evidence>
<dbReference type="InterPro" id="IPR018392">
    <property type="entry name" value="LysM"/>
</dbReference>
<dbReference type="STRING" id="1817768.A3A87_05890"/>
<evidence type="ECO:0000259" key="3">
    <source>
        <dbReference type="PROSITE" id="PS51782"/>
    </source>
</evidence>
<feature type="repeat" description="TPR" evidence="1">
    <location>
        <begin position="236"/>
        <end position="269"/>
    </location>
</feature>
<feature type="compositionally biased region" description="Polar residues" evidence="2">
    <location>
        <begin position="87"/>
        <end position="118"/>
    </location>
</feature>
<dbReference type="GO" id="GO:0006493">
    <property type="term" value="P:protein O-linked glycosylation"/>
    <property type="evidence" value="ECO:0007669"/>
    <property type="project" value="InterPro"/>
</dbReference>
<feature type="domain" description="LysM" evidence="3">
    <location>
        <begin position="14"/>
        <end position="58"/>
    </location>
</feature>
<proteinExistence type="predicted"/>
<organism evidence="4 5">
    <name type="scientific">Candidatus Muproteobacteria bacterium RIFCSPLOWO2_01_FULL_60_18</name>
    <dbReference type="NCBI Taxonomy" id="1817768"/>
    <lineage>
        <taxon>Bacteria</taxon>
        <taxon>Pseudomonadati</taxon>
        <taxon>Pseudomonadota</taxon>
        <taxon>Candidatus Muproteobacteria</taxon>
    </lineage>
</organism>
<dbReference type="Gene3D" id="1.25.40.10">
    <property type="entry name" value="Tetratricopeptide repeat domain"/>
    <property type="match status" value="2"/>
</dbReference>
<dbReference type="PANTHER" id="PTHR44366:SF1">
    <property type="entry name" value="UDP-N-ACETYLGLUCOSAMINE--PEPTIDE N-ACETYLGLUCOSAMINYLTRANSFERASE 110 KDA SUBUNIT"/>
    <property type="match status" value="1"/>
</dbReference>
<name>A0A1F6U1Q6_9PROT</name>
<dbReference type="Pfam" id="PF13432">
    <property type="entry name" value="TPR_16"/>
    <property type="match status" value="1"/>
</dbReference>